<evidence type="ECO:0000313" key="1">
    <source>
        <dbReference type="EMBL" id="AHC40134.1"/>
    </source>
</evidence>
<accession>A0ABM5P176</accession>
<dbReference type="EMBL" id="CP006935">
    <property type="protein sequence ID" value="AHC40134.1"/>
    <property type="molecule type" value="Genomic_DNA"/>
</dbReference>
<sequence length="172" mass="20250">MSIFKFKNRKKKVLNKDKLLELAMTDHETCLKIILKLPAIQIAKEPIRFKREMLIQRRTVGDEDVYRHSVSIEYLKVGISKDGNLGYVFPDDELPDDKNEKDWKKLNETEHTVIYEKSRIERVARTGNSCPRALAEGEEEIVEHKLSSEEFFDKLRELTEELKRMRKSGEVK</sequence>
<gene>
    <name evidence="1" type="ORF">OVS_00720</name>
</gene>
<keyword evidence="2" id="KW-1185">Reference proteome</keyword>
<protein>
    <submittedName>
        <fullName evidence="1">Uncharacterized protein</fullName>
    </submittedName>
</protein>
<dbReference type="RefSeq" id="WP_024070937.1">
    <property type="nucleotide sequence ID" value="NC_023062.1"/>
</dbReference>
<dbReference type="Proteomes" id="UP000018745">
    <property type="component" value="Chromosome"/>
</dbReference>
<organism evidence="1 2">
    <name type="scientific">Mycoplasma ovis str. Michigan</name>
    <dbReference type="NCBI Taxonomy" id="1415773"/>
    <lineage>
        <taxon>Bacteria</taxon>
        <taxon>Bacillati</taxon>
        <taxon>Mycoplasmatota</taxon>
        <taxon>Mollicutes</taxon>
        <taxon>Mycoplasmataceae</taxon>
        <taxon>Mycoplasma</taxon>
    </lineage>
</organism>
<proteinExistence type="predicted"/>
<name>A0ABM5P176_9MOLU</name>
<reference evidence="1 2" key="1">
    <citation type="journal article" date="2014" name="Genome Announc.">
        <title>Complete Genome Sequence of Mycoplasma ovis Strain Michigan, a Hemoplasma of Sheep with Two Distinct 16S rRNA Genes.</title>
        <authorList>
            <person name="Deshuillers P.L."/>
            <person name="Santos A.P."/>
            <person name="do Nascimento N.C."/>
            <person name="Hampel J.A."/>
            <person name="Bergin I.L."/>
            <person name="Dyson M.C."/>
            <person name="Messick J.B."/>
        </authorList>
    </citation>
    <scope>NUCLEOTIDE SEQUENCE [LARGE SCALE GENOMIC DNA]</scope>
    <source>
        <strain evidence="1 2">Michigan</strain>
    </source>
</reference>
<evidence type="ECO:0000313" key="2">
    <source>
        <dbReference type="Proteomes" id="UP000018745"/>
    </source>
</evidence>